<dbReference type="PROSITE" id="PS00122">
    <property type="entry name" value="CARBOXYLESTERASE_B_1"/>
    <property type="match status" value="1"/>
</dbReference>
<dbReference type="EC" id="3.1.1.-" evidence="3"/>
<sequence length="500" mass="55291">MTLLRHNHSSLGVTLVGIERPLVAHFRGIPYGRIPSRFAAPEPVESLPQELDCTHFGPRCPQVPIDVGHLLRIPPHHVLPVEAEDEFNCLNLDVTVPKARLGTTAGERLPVLVWIHGGSQAVTFGSAASGLCDTTKIVEDSVRMELPIIAVTIQYRLNIFAFGDDDSSVNLALKDQALALQWVQSHIAAFGGDPKAVTLAGESAGAVYCHAHLVSKAPLNQCILASGSLHLSPPQPRERAAAFRSNLKHHLRDLGKLDLRTAPADVMVEALKRSEIQSWFLQMESSLERWQESLGEAGRLMISDVQNDSVLWRDGIWSMGVSDIVSAFDIAGEHRDKLKQAYNIYPNRPSSCKLGALDFINDYKFLLPIQEMVQSCKRAETPVYRSLIDEANPWQPSNGAHHAIDLILLFGGFDSTISPAAKRTGEEMRRSWIRFIHSQEPWSPISTAVFGPFGMFQELDDTEVRSRRRIDQAKYLQSVGSQALDKVFLALAAGRISLLN</sequence>
<dbReference type="InterPro" id="IPR050309">
    <property type="entry name" value="Type-B_Carboxylest/Lipase"/>
</dbReference>
<organism evidence="5 6">
    <name type="scientific">Colletotrichum kahawae</name>
    <name type="common">Coffee berry disease fungus</name>
    <dbReference type="NCBI Taxonomy" id="34407"/>
    <lineage>
        <taxon>Eukaryota</taxon>
        <taxon>Fungi</taxon>
        <taxon>Dikarya</taxon>
        <taxon>Ascomycota</taxon>
        <taxon>Pezizomycotina</taxon>
        <taxon>Sordariomycetes</taxon>
        <taxon>Hypocreomycetidae</taxon>
        <taxon>Glomerellales</taxon>
        <taxon>Glomerellaceae</taxon>
        <taxon>Colletotrichum</taxon>
        <taxon>Colletotrichum gloeosporioides species complex</taxon>
    </lineage>
</organism>
<dbReference type="AlphaFoldDB" id="A0AAD9XY25"/>
<comment type="caution">
    <text evidence="5">The sequence shown here is derived from an EMBL/GenBank/DDBJ whole genome shotgun (WGS) entry which is preliminary data.</text>
</comment>
<proteinExistence type="inferred from homology"/>
<dbReference type="SUPFAM" id="SSF53474">
    <property type="entry name" value="alpha/beta-Hydrolases"/>
    <property type="match status" value="1"/>
</dbReference>
<evidence type="ECO:0000256" key="2">
    <source>
        <dbReference type="ARBA" id="ARBA00022801"/>
    </source>
</evidence>
<evidence type="ECO:0000256" key="3">
    <source>
        <dbReference type="RuleBase" id="RU361235"/>
    </source>
</evidence>
<accession>A0AAD9XY25</accession>
<dbReference type="InterPro" id="IPR029058">
    <property type="entry name" value="AB_hydrolase_fold"/>
</dbReference>
<dbReference type="PANTHER" id="PTHR11559">
    <property type="entry name" value="CARBOXYLESTERASE"/>
    <property type="match status" value="1"/>
</dbReference>
<evidence type="ECO:0000313" key="5">
    <source>
        <dbReference type="EMBL" id="KAK2729417.1"/>
    </source>
</evidence>
<dbReference type="EMBL" id="VYYT01000788">
    <property type="protein sequence ID" value="KAK2729417.1"/>
    <property type="molecule type" value="Genomic_DNA"/>
</dbReference>
<evidence type="ECO:0000313" key="6">
    <source>
        <dbReference type="Proteomes" id="UP001281614"/>
    </source>
</evidence>
<dbReference type="Gene3D" id="3.40.50.1820">
    <property type="entry name" value="alpha/beta hydrolase"/>
    <property type="match status" value="1"/>
</dbReference>
<gene>
    <name evidence="5" type="ORF">CKAH01_10231</name>
</gene>
<dbReference type="Pfam" id="PF00135">
    <property type="entry name" value="COesterase"/>
    <property type="match status" value="1"/>
</dbReference>
<reference evidence="5" key="1">
    <citation type="submission" date="2023-02" db="EMBL/GenBank/DDBJ databases">
        <title>Colletotrichum kahawae CIFC_Que2 genome sequencing and assembly.</title>
        <authorList>
            <person name="Baroncelli R."/>
        </authorList>
    </citation>
    <scope>NUCLEOTIDE SEQUENCE</scope>
    <source>
        <strain evidence="5">CIFC_Que2</strain>
    </source>
</reference>
<dbReference type="InterPro" id="IPR002018">
    <property type="entry name" value="CarbesteraseB"/>
</dbReference>
<comment type="similarity">
    <text evidence="1 3">Belongs to the type-B carboxylesterase/lipase family.</text>
</comment>
<dbReference type="GO" id="GO:0016787">
    <property type="term" value="F:hydrolase activity"/>
    <property type="evidence" value="ECO:0007669"/>
    <property type="project" value="UniProtKB-KW"/>
</dbReference>
<name>A0AAD9XY25_COLKA</name>
<feature type="domain" description="Carboxylesterase type B" evidence="4">
    <location>
        <begin position="22"/>
        <end position="443"/>
    </location>
</feature>
<keyword evidence="2 3" id="KW-0378">Hydrolase</keyword>
<dbReference type="InterPro" id="IPR019826">
    <property type="entry name" value="Carboxylesterase_B_AS"/>
</dbReference>
<evidence type="ECO:0000256" key="1">
    <source>
        <dbReference type="ARBA" id="ARBA00005964"/>
    </source>
</evidence>
<evidence type="ECO:0000259" key="4">
    <source>
        <dbReference type="Pfam" id="PF00135"/>
    </source>
</evidence>
<dbReference type="Proteomes" id="UP001281614">
    <property type="component" value="Unassembled WGS sequence"/>
</dbReference>
<protein>
    <recommendedName>
        <fullName evidence="3">Carboxylic ester hydrolase</fullName>
        <ecNumber evidence="3">3.1.1.-</ecNumber>
    </recommendedName>
</protein>
<keyword evidence="6" id="KW-1185">Reference proteome</keyword>